<dbReference type="RefSeq" id="WP_096277247.1">
    <property type="nucleotide sequence ID" value="NZ_CBCSBM010000003.1"/>
</dbReference>
<dbReference type="EMBL" id="RRZD01000001">
    <property type="protein sequence ID" value="MBE0398880.1"/>
    <property type="molecule type" value="Genomic_DNA"/>
</dbReference>
<keyword evidence="1" id="KW-0812">Transmembrane</keyword>
<protein>
    <submittedName>
        <fullName evidence="2">Uncharacterized protein</fullName>
    </submittedName>
</protein>
<evidence type="ECO:0000313" key="3">
    <source>
        <dbReference type="Proteomes" id="UP001645039"/>
    </source>
</evidence>
<organism evidence="2 3">
    <name type="scientific">Halomonas casei</name>
    <dbReference type="NCBI Taxonomy" id="2742613"/>
    <lineage>
        <taxon>Bacteria</taxon>
        <taxon>Pseudomonadati</taxon>
        <taxon>Pseudomonadota</taxon>
        <taxon>Gammaproteobacteria</taxon>
        <taxon>Oceanospirillales</taxon>
        <taxon>Halomonadaceae</taxon>
        <taxon>Halomonas</taxon>
    </lineage>
</organism>
<comment type="caution">
    <text evidence="2">The sequence shown here is derived from an EMBL/GenBank/DDBJ whole genome shotgun (WGS) entry which is preliminary data.</text>
</comment>
<evidence type="ECO:0000256" key="1">
    <source>
        <dbReference type="SAM" id="Phobius"/>
    </source>
</evidence>
<name>A0ABR9EXE7_9GAMM</name>
<keyword evidence="1" id="KW-1133">Transmembrane helix</keyword>
<sequence length="114" mass="12525">MRKNRPFILLVAIPLTAIVILGGLIFGSQAMSDQNQEGDIQRALATATALETPDDVELQYLQSVNYGYGVCGLYKTPSAEKGFAPFFYDTTNHDLVLDINSRRYKSNCSLGSLC</sequence>
<evidence type="ECO:0000313" key="2">
    <source>
        <dbReference type="EMBL" id="MBE0398880.1"/>
    </source>
</evidence>
<reference evidence="2 3" key="1">
    <citation type="submission" date="2020-07" db="EMBL/GenBank/DDBJ databases">
        <title>Halophilic bacteria isolated from french cheeses.</title>
        <authorList>
            <person name="Kothe C.I."/>
            <person name="Farah-Kraiem B."/>
            <person name="Renault P."/>
            <person name="Dridi B."/>
        </authorList>
    </citation>
    <scope>NUCLEOTIDE SEQUENCE [LARGE SCALE GENOMIC DNA]</scope>
    <source>
        <strain evidence="2 3">FME1</strain>
    </source>
</reference>
<keyword evidence="3" id="KW-1185">Reference proteome</keyword>
<accession>A0ABR9EXE7</accession>
<keyword evidence="1" id="KW-0472">Membrane</keyword>
<feature type="transmembrane region" description="Helical" evidence="1">
    <location>
        <begin position="7"/>
        <end position="26"/>
    </location>
</feature>
<proteinExistence type="predicted"/>
<dbReference type="Proteomes" id="UP001645039">
    <property type="component" value="Unassembled WGS sequence"/>
</dbReference>
<gene>
    <name evidence="2" type="ORF">EI168_01995</name>
</gene>